<comment type="similarity">
    <text evidence="1">Belongs to the RICTOR family.</text>
</comment>
<keyword evidence="2" id="KW-0175">Coiled coil</keyword>
<dbReference type="InterPro" id="IPR029452">
    <property type="entry name" value="RICTOR_V"/>
</dbReference>
<dbReference type="OrthoDB" id="271111at2759"/>
<feature type="region of interest" description="Disordered" evidence="3">
    <location>
        <begin position="1343"/>
        <end position="1504"/>
    </location>
</feature>
<feature type="region of interest" description="Disordered" evidence="3">
    <location>
        <begin position="197"/>
        <end position="261"/>
    </location>
</feature>
<evidence type="ECO:0000256" key="3">
    <source>
        <dbReference type="SAM" id="MobiDB-lite"/>
    </source>
</evidence>
<dbReference type="InterPro" id="IPR029451">
    <property type="entry name" value="RICTOR_M"/>
</dbReference>
<gene>
    <name evidence="7" type="ORF">BDZ90DRAFT_230520</name>
</gene>
<evidence type="ECO:0000313" key="7">
    <source>
        <dbReference type="EMBL" id="PWN29655.1"/>
    </source>
</evidence>
<evidence type="ECO:0000313" key="8">
    <source>
        <dbReference type="Proteomes" id="UP000245884"/>
    </source>
</evidence>
<dbReference type="Proteomes" id="UP000245884">
    <property type="component" value="Unassembled WGS sequence"/>
</dbReference>
<dbReference type="PANTHER" id="PTHR13298:SF11">
    <property type="entry name" value="RAPAMYCIN-INSENSITIVE COMPANION OF MTOR"/>
    <property type="match status" value="1"/>
</dbReference>
<dbReference type="SMART" id="SM01303">
    <property type="entry name" value="RasGEF_N_2"/>
    <property type="match status" value="1"/>
</dbReference>
<dbReference type="GeneID" id="37027319"/>
<dbReference type="InterPro" id="IPR028268">
    <property type="entry name" value="Pianissimo_fam"/>
</dbReference>
<dbReference type="InterPro" id="IPR029453">
    <property type="entry name" value="Rictor_IV"/>
</dbReference>
<dbReference type="Pfam" id="PF14663">
    <property type="entry name" value="RasGEF_N_2"/>
    <property type="match status" value="1"/>
</dbReference>
<feature type="coiled-coil region" evidence="2">
    <location>
        <begin position="53"/>
        <end position="98"/>
    </location>
</feature>
<feature type="domain" description="Rapamycin-insensitive companion of mTOR N-terminal" evidence="5">
    <location>
        <begin position="264"/>
        <end position="650"/>
    </location>
</feature>
<dbReference type="EMBL" id="KZ819663">
    <property type="protein sequence ID" value="PWN29655.1"/>
    <property type="molecule type" value="Genomic_DNA"/>
</dbReference>
<dbReference type="RefSeq" id="XP_025364267.1">
    <property type="nucleotide sequence ID" value="XM_025505496.1"/>
</dbReference>
<feature type="compositionally biased region" description="Acidic residues" evidence="3">
    <location>
        <begin position="1415"/>
        <end position="1424"/>
    </location>
</feature>
<dbReference type="Gene3D" id="1.10.287.160">
    <property type="entry name" value="HR1 repeat"/>
    <property type="match status" value="1"/>
</dbReference>
<dbReference type="PANTHER" id="PTHR13298">
    <property type="entry name" value="CYTOSOLIC REGULATOR PIANISSIMO"/>
    <property type="match status" value="1"/>
</dbReference>
<dbReference type="GO" id="GO:0031932">
    <property type="term" value="C:TORC2 complex"/>
    <property type="evidence" value="ECO:0007669"/>
    <property type="project" value="InterPro"/>
</dbReference>
<dbReference type="GO" id="GO:0038203">
    <property type="term" value="P:TORC2 signaling"/>
    <property type="evidence" value="ECO:0007669"/>
    <property type="project" value="TreeGrafter"/>
</dbReference>
<feature type="compositionally biased region" description="Polar residues" evidence="3">
    <location>
        <begin position="1"/>
        <end position="10"/>
    </location>
</feature>
<dbReference type="InterPro" id="IPR028267">
    <property type="entry name" value="Pianissimo_N"/>
</dbReference>
<evidence type="ECO:0000259" key="4">
    <source>
        <dbReference type="SMART" id="SM01307"/>
    </source>
</evidence>
<dbReference type="Pfam" id="PF14664">
    <property type="entry name" value="RICTOR_N"/>
    <property type="match status" value="1"/>
</dbReference>
<dbReference type="SMART" id="SM01310">
    <property type="entry name" value="RICTOR_V"/>
    <property type="match status" value="1"/>
</dbReference>
<evidence type="ECO:0000259" key="6">
    <source>
        <dbReference type="SMART" id="SM01310"/>
    </source>
</evidence>
<sequence>MNSSSSSTPSALDWPLPLAPPAAPPELDDLLGRLSVEQKIANGAEHLLSLFDRDNKQADNEVLKRQVESELANANESIRELQAAIEGLKRSYAEAYREKSASPIPTASDFASTSALGLDVESTSADTREWLEGSTYRNSSSYLGDSTFSPSTSALDIMGKAPSRQDGERTNDQAYRRQALTLLDLLHTIASQTSNTISAEPTIDAKSPFAAMGPPTTPSSTRTAQKVRAASRNRAAQAARSPNDSSASADGMDSSSSEDGQRKIEIMDSLVGVLRRSVRVRYELTAERVLMATLPCLTEWAGMETRAAAWRLLRHSLVPLDMDLAESWRVHNVDLYLIRTLLRDRKAVVEKEQALKLIRAVLELNHKSVNSGGGAARYEHRILGDGVVRALVAASEPVDEPMRNVYIETLAEMAIMDLPLLCRGGGLSAVIHSLADGPHEIAPEVAKVLLFLADGPTTRALFRPSVDLEYALSTLTDMPVQDAPHQQAEVLTTSARVVSVMLRTWTGLIYLCMNQRRAIVSLVTAMKVSGKDVQETILRHIIEVFDVGLGIERQKQRAQAKLQSDLPELETAEGRSFPSRAAREMSREQRERNRHRITLIDQYLSLLLVVFIESGIIDALVHILQSTTETSRSATLLMGTLLQFGNRVLPHNYNLMVNQLPDLFASASQFHKYESRGKAATALSAVEKASSVVRTQASATKSIGRPRGDSSVAGGGAGGSTSEDTPLRRPVDKAKILQGINVDDNTFRNQIIETQVLSTRDQTKWNVDIMMDLLQGPLLSPRRLEEAMRGTKLLKRLLAFFHPFALRFSDLPATPPNRVYIRLATTLLNTLLTLSEGIKFLAEDRLLKEVRDAFSQIDPTSSAPSSDPIFAKSRITSTLSQGYLEMIGTLSASTEGSKLLGRFGIWSALYRLCQQQTRDDIVRVMIEKLDYSLDSHPRILLAWVLTSASRPLRKSATELLTRLIRRSPNPREWMTSLLLAQLCDPVSSIRDIAVTMVKDVCSWPRALEMVVSLRPTLDHLGETGHELLLRFLSTPGGVRYLLEGDYIYREMDEWLNERSHRYAVQIEVNLTRALSIYRNKDDPDLEAEFDGTAPPHFYGELVKTPEGCQVLNQKGHFLEFAHFIRQHGMEGSDGEILAKLKSILWTVANIGATTGGFPFLEAHGTVACIVDIAERSPVLSVRGTCFYVIGLISTTRQGAESLHDHGWQSVCTTFGAPIGICLPVQLDDFVYLPAWEYEERSAAQPSTSTVLQPPASTLHRSILASISNLGNSILANKAAKTLSRLKTRHRSAFRDLSLFVRALEVLDGYKLRQAVRRFIWDLFEVNLDEGTVERIAAKRRQMMASTASTGRRGAMNGGTHSNGGAVPRSVTLPAMSSPAVGSQTRRMSSALPVRSMRRNDLRPNPIEDAAYADGVGEEDWEEADELGHHDGGEDASSGEEEESADASGSEDEEDEDETEQGEQGEQDDADERLRDGGLGLGLSLHGAGNGQAPKRRSLSSSAALGRHGASTTALGAMRGAANTPAFPAHESLVVIDGFGEHRSSRLVDPPRYAPAPGVRIIGGFGTAGAAGESDFLSGGAGGPAGGGVTAVSVADEM</sequence>
<dbReference type="SMART" id="SM01308">
    <property type="entry name" value="RICTOR_N"/>
    <property type="match status" value="1"/>
</dbReference>
<feature type="domain" description="Rapamycin-insensitive companion of mTOR middle" evidence="4">
    <location>
        <begin position="742"/>
        <end position="966"/>
    </location>
</feature>
<keyword evidence="8" id="KW-1185">Reference proteome</keyword>
<feature type="region of interest" description="Disordered" evidence="3">
    <location>
        <begin position="151"/>
        <end position="171"/>
    </location>
</feature>
<reference evidence="7 8" key="1">
    <citation type="journal article" date="2018" name="Mol. Biol. Evol.">
        <title>Broad Genomic Sampling Reveals a Smut Pathogenic Ancestry of the Fungal Clade Ustilaginomycotina.</title>
        <authorList>
            <person name="Kijpornyongpan T."/>
            <person name="Mondo S.J."/>
            <person name="Barry K."/>
            <person name="Sandor L."/>
            <person name="Lee J."/>
            <person name="Lipzen A."/>
            <person name="Pangilinan J."/>
            <person name="LaButti K."/>
            <person name="Hainaut M."/>
            <person name="Henrissat B."/>
            <person name="Grigoriev I.V."/>
            <person name="Spatafora J.W."/>
            <person name="Aime M.C."/>
        </authorList>
    </citation>
    <scope>NUCLEOTIDE SEQUENCE [LARGE SCALE GENOMIC DNA]</scope>
    <source>
        <strain evidence="7 8">MCA 5214</strain>
    </source>
</reference>
<dbReference type="Pfam" id="PF14668">
    <property type="entry name" value="RICTOR_V"/>
    <property type="match status" value="1"/>
</dbReference>
<dbReference type="Pfam" id="PF14666">
    <property type="entry name" value="RICTOR_M"/>
    <property type="match status" value="1"/>
</dbReference>
<evidence type="ECO:0000256" key="2">
    <source>
        <dbReference type="SAM" id="Coils"/>
    </source>
</evidence>
<name>A0A316V2K0_9BASI</name>
<dbReference type="SMART" id="SM01307">
    <property type="entry name" value="RICTOR_M"/>
    <property type="match status" value="1"/>
</dbReference>
<feature type="compositionally biased region" description="Acidic residues" evidence="3">
    <location>
        <begin position="1436"/>
        <end position="1470"/>
    </location>
</feature>
<dbReference type="InterPro" id="IPR016024">
    <property type="entry name" value="ARM-type_fold"/>
</dbReference>
<accession>A0A316V2K0</accession>
<dbReference type="InterPro" id="IPR036274">
    <property type="entry name" value="HR1_rpt_sf"/>
</dbReference>
<feature type="domain" description="Rapamycin-insensitive companion of mTOR" evidence="6">
    <location>
        <begin position="1137"/>
        <end position="1209"/>
    </location>
</feature>
<protein>
    <recommendedName>
        <fullName evidence="9">REM-1 domain-containing protein</fullName>
    </recommendedName>
</protein>
<feature type="region of interest" description="Disordered" evidence="3">
    <location>
        <begin position="1"/>
        <end position="24"/>
    </location>
</feature>
<feature type="compositionally biased region" description="Low complexity" evidence="3">
    <location>
        <begin position="228"/>
        <end position="258"/>
    </location>
</feature>
<dbReference type="SUPFAM" id="SSF46585">
    <property type="entry name" value="HR1 repeat"/>
    <property type="match status" value="1"/>
</dbReference>
<proteinExistence type="inferred from homology"/>
<evidence type="ECO:0000256" key="1">
    <source>
        <dbReference type="ARBA" id="ARBA00008878"/>
    </source>
</evidence>
<evidence type="ECO:0000259" key="5">
    <source>
        <dbReference type="SMART" id="SM01308"/>
    </source>
</evidence>
<dbReference type="SUPFAM" id="SSF48371">
    <property type="entry name" value="ARM repeat"/>
    <property type="match status" value="2"/>
</dbReference>
<feature type="region of interest" description="Disordered" evidence="3">
    <location>
        <begin position="697"/>
        <end position="730"/>
    </location>
</feature>
<organism evidence="7 8">
    <name type="scientific">Jaminaea rosea</name>
    <dbReference type="NCBI Taxonomy" id="1569628"/>
    <lineage>
        <taxon>Eukaryota</taxon>
        <taxon>Fungi</taxon>
        <taxon>Dikarya</taxon>
        <taxon>Basidiomycota</taxon>
        <taxon>Ustilaginomycotina</taxon>
        <taxon>Exobasidiomycetes</taxon>
        <taxon>Microstromatales</taxon>
        <taxon>Microstromatales incertae sedis</taxon>
        <taxon>Jaminaea</taxon>
    </lineage>
</organism>
<dbReference type="STRING" id="1569628.A0A316V2K0"/>
<evidence type="ECO:0008006" key="9">
    <source>
        <dbReference type="Google" id="ProtNLM"/>
    </source>
</evidence>